<feature type="domain" description="Histidine kinase/HSP90-like ATPase" evidence="2">
    <location>
        <begin position="29"/>
        <end position="119"/>
    </location>
</feature>
<evidence type="ECO:0000313" key="4">
    <source>
        <dbReference type="Proteomes" id="UP000295431"/>
    </source>
</evidence>
<accession>A0A4R4PBV3</accession>
<dbReference type="Pfam" id="PF13581">
    <property type="entry name" value="HATPase_c_2"/>
    <property type="match status" value="1"/>
</dbReference>
<dbReference type="PANTHER" id="PTHR35526">
    <property type="entry name" value="ANTI-SIGMA-F FACTOR RSBW-RELATED"/>
    <property type="match status" value="1"/>
</dbReference>
<dbReference type="PANTHER" id="PTHR35526:SF3">
    <property type="entry name" value="ANTI-SIGMA-F FACTOR RSBW"/>
    <property type="match status" value="1"/>
</dbReference>
<dbReference type="InterPro" id="IPR050267">
    <property type="entry name" value="Anti-sigma-factor_SerPK"/>
</dbReference>
<dbReference type="InterPro" id="IPR003594">
    <property type="entry name" value="HATPase_dom"/>
</dbReference>
<dbReference type="GO" id="GO:0004674">
    <property type="term" value="F:protein serine/threonine kinase activity"/>
    <property type="evidence" value="ECO:0007669"/>
    <property type="project" value="UniProtKB-KW"/>
</dbReference>
<name>A0A4R4PBV3_9ACTN</name>
<organism evidence="3 4">
    <name type="scientific">Actinomadura bangladeshensis</name>
    <dbReference type="NCBI Taxonomy" id="453573"/>
    <lineage>
        <taxon>Bacteria</taxon>
        <taxon>Bacillati</taxon>
        <taxon>Actinomycetota</taxon>
        <taxon>Actinomycetes</taxon>
        <taxon>Streptosporangiales</taxon>
        <taxon>Thermomonosporaceae</taxon>
        <taxon>Actinomadura</taxon>
    </lineage>
</organism>
<keyword evidence="3" id="KW-0808">Transferase</keyword>
<dbReference type="InterPro" id="IPR036890">
    <property type="entry name" value="HATPase_C_sf"/>
</dbReference>
<dbReference type="RefSeq" id="WP_131938040.1">
    <property type="nucleotide sequence ID" value="NZ_BAAAMX010000003.1"/>
</dbReference>
<dbReference type="SUPFAM" id="SSF55874">
    <property type="entry name" value="ATPase domain of HSP90 chaperone/DNA topoisomerase II/histidine kinase"/>
    <property type="match status" value="1"/>
</dbReference>
<dbReference type="AlphaFoldDB" id="A0A4R4PBV3"/>
<proteinExistence type="predicted"/>
<keyword evidence="3" id="KW-0418">Kinase</keyword>
<reference evidence="3 4" key="1">
    <citation type="submission" date="2019-03" db="EMBL/GenBank/DDBJ databases">
        <title>Draft genome sequences of novel Actinobacteria.</title>
        <authorList>
            <person name="Sahin N."/>
            <person name="Ay H."/>
            <person name="Saygin H."/>
        </authorList>
    </citation>
    <scope>NUCLEOTIDE SEQUENCE [LARGE SCALE GENOMIC DNA]</scope>
    <source>
        <strain evidence="3 4">DSM 45347</strain>
    </source>
</reference>
<evidence type="ECO:0000313" key="3">
    <source>
        <dbReference type="EMBL" id="TDC18487.1"/>
    </source>
</evidence>
<dbReference type="Proteomes" id="UP000295431">
    <property type="component" value="Unassembled WGS sequence"/>
</dbReference>
<gene>
    <name evidence="3" type="ORF">E1284_06350</name>
</gene>
<protein>
    <submittedName>
        <fullName evidence="3">Sensor histidine kinase</fullName>
    </submittedName>
</protein>
<sequence>MNQFTKGVAAMCDEGVSTLVLEPDEHAPARARRFVAERFAGWGIADDYTGRLIVSELVTNALLHGEGPIVLRVFRDERDRLPTIEVRDGGDGQPVVQPENCAAVSGRGLQMVAGLAHDWGTRPLVEGGKLAWAKCGI</sequence>
<dbReference type="OrthoDB" id="3476098at2"/>
<dbReference type="CDD" id="cd16936">
    <property type="entry name" value="HATPase_RsbW-like"/>
    <property type="match status" value="1"/>
</dbReference>
<evidence type="ECO:0000256" key="1">
    <source>
        <dbReference type="ARBA" id="ARBA00022527"/>
    </source>
</evidence>
<keyword evidence="1" id="KW-0723">Serine/threonine-protein kinase</keyword>
<comment type="caution">
    <text evidence="3">The sequence shown here is derived from an EMBL/GenBank/DDBJ whole genome shotgun (WGS) entry which is preliminary data.</text>
</comment>
<dbReference type="EMBL" id="SMJW01000019">
    <property type="protein sequence ID" value="TDC18487.1"/>
    <property type="molecule type" value="Genomic_DNA"/>
</dbReference>
<evidence type="ECO:0000259" key="2">
    <source>
        <dbReference type="Pfam" id="PF13581"/>
    </source>
</evidence>
<keyword evidence="4" id="KW-1185">Reference proteome</keyword>
<dbReference type="Gene3D" id="3.30.565.10">
    <property type="entry name" value="Histidine kinase-like ATPase, C-terminal domain"/>
    <property type="match status" value="1"/>
</dbReference>